<gene>
    <name evidence="2" type="ORF">EV186_1011089</name>
</gene>
<dbReference type="AlphaFoldDB" id="A0A4R6SMH2"/>
<sequence length="215" mass="22732">MSGRAKAVASVFAAILVVGVVVVVVAVVRTPKSEGTAQAQRTITTTTLATTTTSRLLPPRPRDVDVSGLDPCKALTDEQEKELQYNRGWQSPPIADVDGITGAPNCAYGSAPREFGSLISFVTNANVDVWLTDPEYKTDLPPTKTTVSGFPALQITVPRSAPLPDKCTILVDVHDGQYINVFSSRLAGGGVTGSAAYCQEAKKVAAMVLENAENR</sequence>
<keyword evidence="1" id="KW-1133">Transmembrane helix</keyword>
<dbReference type="InterPro" id="IPR024520">
    <property type="entry name" value="DUF3558"/>
</dbReference>
<reference evidence="2 3" key="1">
    <citation type="submission" date="2019-03" db="EMBL/GenBank/DDBJ databases">
        <title>Genomic Encyclopedia of Type Strains, Phase IV (KMG-IV): sequencing the most valuable type-strain genomes for metagenomic binning, comparative biology and taxonomic classification.</title>
        <authorList>
            <person name="Goeker M."/>
        </authorList>
    </citation>
    <scope>NUCLEOTIDE SEQUENCE [LARGE SCALE GENOMIC DNA]</scope>
    <source>
        <strain evidence="2 3">DSM 45361</strain>
    </source>
</reference>
<accession>A0A4R6SMH2</accession>
<comment type="caution">
    <text evidence="2">The sequence shown here is derived from an EMBL/GenBank/DDBJ whole genome shotgun (WGS) entry which is preliminary data.</text>
</comment>
<name>A0A4R6SMH2_LABRH</name>
<organism evidence="2 3">
    <name type="scientific">Labedaea rhizosphaerae</name>
    <dbReference type="NCBI Taxonomy" id="598644"/>
    <lineage>
        <taxon>Bacteria</taxon>
        <taxon>Bacillati</taxon>
        <taxon>Actinomycetota</taxon>
        <taxon>Actinomycetes</taxon>
        <taxon>Pseudonocardiales</taxon>
        <taxon>Pseudonocardiaceae</taxon>
        <taxon>Labedaea</taxon>
    </lineage>
</organism>
<keyword evidence="3" id="KW-1185">Reference proteome</keyword>
<protein>
    <submittedName>
        <fullName evidence="2">Uncharacterized protein DUF3558</fullName>
    </submittedName>
</protein>
<dbReference type="Proteomes" id="UP000295444">
    <property type="component" value="Unassembled WGS sequence"/>
</dbReference>
<keyword evidence="1" id="KW-0472">Membrane</keyword>
<proteinExistence type="predicted"/>
<evidence type="ECO:0000256" key="1">
    <source>
        <dbReference type="SAM" id="Phobius"/>
    </source>
</evidence>
<dbReference type="RefSeq" id="WP_166659026.1">
    <property type="nucleotide sequence ID" value="NZ_SNXZ01000001.1"/>
</dbReference>
<dbReference type="EMBL" id="SNXZ01000001">
    <property type="protein sequence ID" value="TDQ05124.1"/>
    <property type="molecule type" value="Genomic_DNA"/>
</dbReference>
<dbReference type="Pfam" id="PF12079">
    <property type="entry name" value="DUF3558"/>
    <property type="match status" value="1"/>
</dbReference>
<keyword evidence="1" id="KW-0812">Transmembrane</keyword>
<feature type="transmembrane region" description="Helical" evidence="1">
    <location>
        <begin position="7"/>
        <end position="28"/>
    </location>
</feature>
<evidence type="ECO:0000313" key="3">
    <source>
        <dbReference type="Proteomes" id="UP000295444"/>
    </source>
</evidence>
<evidence type="ECO:0000313" key="2">
    <source>
        <dbReference type="EMBL" id="TDQ05124.1"/>
    </source>
</evidence>